<evidence type="ECO:0000313" key="2">
    <source>
        <dbReference type="Proteomes" id="UP000615446"/>
    </source>
</evidence>
<name>A0A8H3LAY5_9GLOM</name>
<dbReference type="Proteomes" id="UP000615446">
    <property type="component" value="Unassembled WGS sequence"/>
</dbReference>
<dbReference type="EMBL" id="BLAL01000060">
    <property type="protein sequence ID" value="GES82336.1"/>
    <property type="molecule type" value="Genomic_DNA"/>
</dbReference>
<organism evidence="1 2">
    <name type="scientific">Rhizophagus clarus</name>
    <dbReference type="NCBI Taxonomy" id="94130"/>
    <lineage>
        <taxon>Eukaryota</taxon>
        <taxon>Fungi</taxon>
        <taxon>Fungi incertae sedis</taxon>
        <taxon>Mucoromycota</taxon>
        <taxon>Glomeromycotina</taxon>
        <taxon>Glomeromycetes</taxon>
        <taxon>Glomerales</taxon>
        <taxon>Glomeraceae</taxon>
        <taxon>Rhizophagus</taxon>
    </lineage>
</organism>
<protein>
    <submittedName>
        <fullName evidence="1">Uncharacterized protein</fullName>
    </submittedName>
</protein>
<comment type="caution">
    <text evidence="1">The sequence shown here is derived from an EMBL/GenBank/DDBJ whole genome shotgun (WGS) entry which is preliminary data.</text>
</comment>
<accession>A0A8H3LAY5</accession>
<dbReference type="OrthoDB" id="2438962at2759"/>
<sequence length="267" mass="30961">MLINIFSGYGIANMAAKLGVRFLDKLEKVVDYSATCRVLELIWVAVGIAIFKYIKSKNQTLNDIKNSSNSIIKVWYYYFCWAGYWIGHKIGIRKGNYEMQIKNLKAFSPLFPVAGKVNYARSVTYFLTYVENDPHLQELLRHVCSINLTNSGHYFAFDEALERFRIKYIKQNIGGKTMDLEELKIQISSVQAERERLDLLIFEFISDTVVIRNEKAIQSRKEVLWKLVNELFDAFSLIDPKTHELFSNAQEITPEGFSKFLHVMTLV</sequence>
<evidence type="ECO:0000313" key="1">
    <source>
        <dbReference type="EMBL" id="GES82336.1"/>
    </source>
</evidence>
<reference evidence="1" key="1">
    <citation type="submission" date="2019-10" db="EMBL/GenBank/DDBJ databases">
        <title>Conservation and host-specific expression of non-tandemly repeated heterogenous ribosome RNA gene in arbuscular mycorrhizal fungi.</title>
        <authorList>
            <person name="Maeda T."/>
            <person name="Kobayashi Y."/>
            <person name="Nakagawa T."/>
            <person name="Ezawa T."/>
            <person name="Yamaguchi K."/>
            <person name="Bino T."/>
            <person name="Nishimoto Y."/>
            <person name="Shigenobu S."/>
            <person name="Kawaguchi M."/>
        </authorList>
    </citation>
    <scope>NUCLEOTIDE SEQUENCE</scope>
    <source>
        <strain evidence="1">HR1</strain>
    </source>
</reference>
<proteinExistence type="predicted"/>
<dbReference type="AlphaFoldDB" id="A0A8H3LAY5"/>
<gene>
    <name evidence="1" type="ORF">RCL2_000954800</name>
</gene>